<dbReference type="RefSeq" id="WP_108827632.1">
    <property type="nucleotide sequence ID" value="NZ_OMOR01000001.1"/>
</dbReference>
<dbReference type="PANTHER" id="PTHR34821">
    <property type="entry name" value="INNER MEMBRANE PROTEIN YDCZ"/>
    <property type="match status" value="1"/>
</dbReference>
<dbReference type="GO" id="GO:0005886">
    <property type="term" value="C:plasma membrane"/>
    <property type="evidence" value="ECO:0007669"/>
    <property type="project" value="TreeGrafter"/>
</dbReference>
<dbReference type="Proteomes" id="UP000244880">
    <property type="component" value="Unassembled WGS sequence"/>
</dbReference>
<keyword evidence="1" id="KW-0472">Membrane</keyword>
<feature type="transmembrane region" description="Helical" evidence="1">
    <location>
        <begin position="130"/>
        <end position="146"/>
    </location>
</feature>
<dbReference type="PANTHER" id="PTHR34821:SF2">
    <property type="entry name" value="INNER MEMBRANE PROTEIN YDCZ"/>
    <property type="match status" value="1"/>
</dbReference>
<dbReference type="Pfam" id="PF04657">
    <property type="entry name" value="DMT_YdcZ"/>
    <property type="match status" value="1"/>
</dbReference>
<dbReference type="InterPro" id="IPR006750">
    <property type="entry name" value="YdcZ"/>
</dbReference>
<reference evidence="2 3" key="1">
    <citation type="submission" date="2018-03" db="EMBL/GenBank/DDBJ databases">
        <authorList>
            <person name="Keele B.F."/>
        </authorList>
    </citation>
    <scope>NUCLEOTIDE SEQUENCE [LARGE SCALE GENOMIC DNA]</scope>
    <source>
        <strain evidence="2 3">CECT 8599</strain>
    </source>
</reference>
<accession>A0A2R8BBI1</accession>
<feature type="transmembrane region" description="Helical" evidence="1">
    <location>
        <begin position="68"/>
        <end position="92"/>
    </location>
</feature>
<dbReference type="EMBL" id="OMOR01000001">
    <property type="protein sequence ID" value="SPH20419.1"/>
    <property type="molecule type" value="Genomic_DNA"/>
</dbReference>
<evidence type="ECO:0008006" key="4">
    <source>
        <dbReference type="Google" id="ProtNLM"/>
    </source>
</evidence>
<organism evidence="2 3">
    <name type="scientific">Ascidiaceihabitans donghaensis</name>
    <dbReference type="NCBI Taxonomy" id="1510460"/>
    <lineage>
        <taxon>Bacteria</taxon>
        <taxon>Pseudomonadati</taxon>
        <taxon>Pseudomonadota</taxon>
        <taxon>Alphaproteobacteria</taxon>
        <taxon>Rhodobacterales</taxon>
        <taxon>Paracoccaceae</taxon>
        <taxon>Ascidiaceihabitans</taxon>
    </lineage>
</organism>
<keyword evidence="3" id="KW-1185">Reference proteome</keyword>
<keyword evidence="1" id="KW-1133">Transmembrane helix</keyword>
<evidence type="ECO:0000313" key="3">
    <source>
        <dbReference type="Proteomes" id="UP000244880"/>
    </source>
</evidence>
<keyword evidence="1" id="KW-0812">Transmembrane</keyword>
<evidence type="ECO:0000313" key="2">
    <source>
        <dbReference type="EMBL" id="SPH20419.1"/>
    </source>
</evidence>
<sequence>MKPWLLSLIVFGAGIGIPTMAAINANLGARLASPVFATVVLMFFGFALSATYLVFAQGMPRLPSQFPPLWTLTGGFFVVFYVLSVTAIAPIIGLGNAIFLVLLGQIVATTAIDHFGLFGAIKTEVSLRKVAGIAFMIVGIILARKAT</sequence>
<gene>
    <name evidence="2" type="ORF">ASD8599_01154</name>
</gene>
<feature type="transmembrane region" description="Helical" evidence="1">
    <location>
        <begin position="31"/>
        <end position="56"/>
    </location>
</feature>
<feature type="transmembrane region" description="Helical" evidence="1">
    <location>
        <begin position="98"/>
        <end position="118"/>
    </location>
</feature>
<protein>
    <recommendedName>
        <fullName evidence="4">DMT family transporter</fullName>
    </recommendedName>
</protein>
<name>A0A2R8BBI1_9RHOB</name>
<evidence type="ECO:0000256" key="1">
    <source>
        <dbReference type="SAM" id="Phobius"/>
    </source>
</evidence>
<dbReference type="OrthoDB" id="7173290at2"/>
<proteinExistence type="predicted"/>
<dbReference type="AlphaFoldDB" id="A0A2R8BBI1"/>